<evidence type="ECO:0000313" key="2">
    <source>
        <dbReference type="Proteomes" id="UP001219518"/>
    </source>
</evidence>
<sequence>EELYISVDGSLVFRDMLRRYIVYLVVNTSFVWEEELYISVDGSLVFRDMLRSE</sequence>
<gene>
    <name evidence="1" type="ORF">KUF71_011316</name>
</gene>
<organism evidence="1 2">
    <name type="scientific">Frankliniella fusca</name>
    <dbReference type="NCBI Taxonomy" id="407009"/>
    <lineage>
        <taxon>Eukaryota</taxon>
        <taxon>Metazoa</taxon>
        <taxon>Ecdysozoa</taxon>
        <taxon>Arthropoda</taxon>
        <taxon>Hexapoda</taxon>
        <taxon>Insecta</taxon>
        <taxon>Pterygota</taxon>
        <taxon>Neoptera</taxon>
        <taxon>Paraneoptera</taxon>
        <taxon>Thysanoptera</taxon>
        <taxon>Terebrantia</taxon>
        <taxon>Thripoidea</taxon>
        <taxon>Thripidae</taxon>
        <taxon>Frankliniella</taxon>
    </lineage>
</organism>
<dbReference type="AlphaFoldDB" id="A0AAE1HK99"/>
<comment type="caution">
    <text evidence="1">The sequence shown here is derived from an EMBL/GenBank/DDBJ whole genome shotgun (WGS) entry which is preliminary data.</text>
</comment>
<accession>A0AAE1HK99</accession>
<feature type="non-terminal residue" evidence="1">
    <location>
        <position position="53"/>
    </location>
</feature>
<proteinExistence type="predicted"/>
<protein>
    <submittedName>
        <fullName evidence="1">Uncharacterized protein</fullName>
    </submittedName>
</protein>
<reference evidence="1" key="1">
    <citation type="submission" date="2021-07" db="EMBL/GenBank/DDBJ databases">
        <authorList>
            <person name="Catto M.A."/>
            <person name="Jacobson A."/>
            <person name="Kennedy G."/>
            <person name="Labadie P."/>
            <person name="Hunt B.G."/>
            <person name="Srinivasan R."/>
        </authorList>
    </citation>
    <scope>NUCLEOTIDE SEQUENCE</scope>
    <source>
        <strain evidence="1">PL_HMW_Pooled</strain>
        <tissue evidence="1">Head</tissue>
    </source>
</reference>
<dbReference type="EMBL" id="JAHWGI010001065">
    <property type="protein sequence ID" value="KAK3922140.1"/>
    <property type="molecule type" value="Genomic_DNA"/>
</dbReference>
<name>A0AAE1HK99_9NEOP</name>
<dbReference type="Proteomes" id="UP001219518">
    <property type="component" value="Unassembled WGS sequence"/>
</dbReference>
<evidence type="ECO:0000313" key="1">
    <source>
        <dbReference type="EMBL" id="KAK3922140.1"/>
    </source>
</evidence>
<reference evidence="1" key="2">
    <citation type="journal article" date="2023" name="BMC Genomics">
        <title>Pest status, molecular evolution, and epigenetic factors derived from the genome assembly of Frankliniella fusca, a thysanopteran phytovirus vector.</title>
        <authorList>
            <person name="Catto M.A."/>
            <person name="Labadie P.E."/>
            <person name="Jacobson A.L."/>
            <person name="Kennedy G.G."/>
            <person name="Srinivasan R."/>
            <person name="Hunt B.G."/>
        </authorList>
    </citation>
    <scope>NUCLEOTIDE SEQUENCE</scope>
    <source>
        <strain evidence="1">PL_HMW_Pooled</strain>
    </source>
</reference>
<keyword evidence="2" id="KW-1185">Reference proteome</keyword>